<gene>
    <name evidence="10" type="ORF">Fcan01_17618</name>
</gene>
<dbReference type="EC" id="2.7.7.7" evidence="2"/>
<dbReference type="GO" id="GO:0042575">
    <property type="term" value="C:DNA polymerase complex"/>
    <property type="evidence" value="ECO:0007669"/>
    <property type="project" value="UniProtKB-ARBA"/>
</dbReference>
<accession>A0A226DRU7</accession>
<name>A0A226DRU7_FOLCA</name>
<evidence type="ECO:0000256" key="4">
    <source>
        <dbReference type="ARBA" id="ARBA00022695"/>
    </source>
</evidence>
<keyword evidence="6" id="KW-0239">DNA-directed DNA polymerase</keyword>
<evidence type="ECO:0000256" key="5">
    <source>
        <dbReference type="ARBA" id="ARBA00022705"/>
    </source>
</evidence>
<dbReference type="GO" id="GO:0006260">
    <property type="term" value="P:DNA replication"/>
    <property type="evidence" value="ECO:0007669"/>
    <property type="project" value="UniProtKB-KW"/>
</dbReference>
<dbReference type="InterPro" id="IPR043502">
    <property type="entry name" value="DNA/RNA_pol_sf"/>
</dbReference>
<dbReference type="SUPFAM" id="SSF53098">
    <property type="entry name" value="Ribonuclease H-like"/>
    <property type="match status" value="1"/>
</dbReference>
<reference evidence="10 11" key="1">
    <citation type="submission" date="2015-12" db="EMBL/GenBank/DDBJ databases">
        <title>The genome of Folsomia candida.</title>
        <authorList>
            <person name="Faddeeva A."/>
            <person name="Derks M.F."/>
            <person name="Anvar Y."/>
            <person name="Smit S."/>
            <person name="Van Straalen N."/>
            <person name="Roelofs D."/>
        </authorList>
    </citation>
    <scope>NUCLEOTIDE SEQUENCE [LARGE SCALE GENOMIC DNA]</scope>
    <source>
        <strain evidence="10 11">VU population</strain>
        <tissue evidence="10">Whole body</tissue>
    </source>
</reference>
<dbReference type="PANTHER" id="PTHR31511">
    <property type="entry name" value="PROTEIN CBG23764"/>
    <property type="match status" value="1"/>
</dbReference>
<dbReference type="EMBL" id="LNIX01000013">
    <property type="protein sequence ID" value="OXA47421.1"/>
    <property type="molecule type" value="Genomic_DNA"/>
</dbReference>
<keyword evidence="4" id="KW-0548">Nucleotidyltransferase</keyword>
<evidence type="ECO:0000256" key="7">
    <source>
        <dbReference type="ARBA" id="ARBA00023125"/>
    </source>
</evidence>
<comment type="similarity">
    <text evidence="1">Belongs to the DNA polymerase type-B family.</text>
</comment>
<organism evidence="10 11">
    <name type="scientific">Folsomia candida</name>
    <name type="common">Springtail</name>
    <dbReference type="NCBI Taxonomy" id="158441"/>
    <lineage>
        <taxon>Eukaryota</taxon>
        <taxon>Metazoa</taxon>
        <taxon>Ecdysozoa</taxon>
        <taxon>Arthropoda</taxon>
        <taxon>Hexapoda</taxon>
        <taxon>Collembola</taxon>
        <taxon>Entomobryomorpha</taxon>
        <taxon>Isotomoidea</taxon>
        <taxon>Isotomidae</taxon>
        <taxon>Proisotominae</taxon>
        <taxon>Folsomia</taxon>
    </lineage>
</organism>
<protein>
    <recommendedName>
        <fullName evidence="2">DNA-directed DNA polymerase</fullName>
        <ecNumber evidence="2">2.7.7.7</ecNumber>
    </recommendedName>
</protein>
<evidence type="ECO:0000313" key="10">
    <source>
        <dbReference type="EMBL" id="OXA47421.1"/>
    </source>
</evidence>
<dbReference type="Proteomes" id="UP000198287">
    <property type="component" value="Unassembled WGS sequence"/>
</dbReference>
<sequence length="565" mass="64823">MDGESDDEMGGGGSGIDHILQRRGFAFVTMSGDEPIIIKTHVGTTPAKKFVIYMLRISELYQERVSAYAKMMRMNSDDWINFATTTICCLCKKPFYSKFYDKVAHTNEKRAMDADLDQFTVPDVQYRKVRHHCHTKEQNVFQDRAKYIGAAHANCNLNCRNSRYCTIIFHNLTGFDSKLLILAIAELGLPLRTISKTSERHIYLLVGQRLRIIDSLAHLNSSLDNLVQNLKLDGVDKFKVTTKLFENVLGVDLPLVFGKLAFPYDHLTMQNLHEQIVELPPIECFYNKLKDSPCEPEEYKNACTIFKKCKCKTLAEFMRVYNLLDCSLLCDVWRSHREHCLNTYKTDPTNYVSLSSMSYKIALRDANATLQFITTPDLYNLTKKAQVGGIVNVSKRYGKANVPGFPNYNPKKPTKYIIQLDVNGLYPHSMCEKLPTRDFVKKSSKFMRSFDPTRYSTKADVGFLIECDLEISSEHHNWFKDLPPFAEKRVVNESDLSKSQKDYLNKNPNSKSNLGGEQLLLTLHNKNNYVLFLPMLKVALSLGVKVKKYHTIWTFSQKAFLKNGY</sequence>
<comment type="catalytic activity">
    <reaction evidence="8">
        <text>DNA(n) + a 2'-deoxyribonucleoside 5'-triphosphate = DNA(n+1) + diphosphate</text>
        <dbReference type="Rhea" id="RHEA:22508"/>
        <dbReference type="Rhea" id="RHEA-COMP:17339"/>
        <dbReference type="Rhea" id="RHEA-COMP:17340"/>
        <dbReference type="ChEBI" id="CHEBI:33019"/>
        <dbReference type="ChEBI" id="CHEBI:61560"/>
        <dbReference type="ChEBI" id="CHEBI:173112"/>
        <dbReference type="EC" id="2.7.7.7"/>
    </reaction>
</comment>
<keyword evidence="5" id="KW-0235">DNA replication</keyword>
<dbReference type="GO" id="GO:0000166">
    <property type="term" value="F:nucleotide binding"/>
    <property type="evidence" value="ECO:0007669"/>
    <property type="project" value="InterPro"/>
</dbReference>
<dbReference type="InterPro" id="IPR012337">
    <property type="entry name" value="RNaseH-like_sf"/>
</dbReference>
<feature type="domain" description="DNA-directed DNA polymerase family B mitochondria/virus" evidence="9">
    <location>
        <begin position="159"/>
        <end position="450"/>
    </location>
</feature>
<evidence type="ECO:0000259" key="9">
    <source>
        <dbReference type="Pfam" id="PF03175"/>
    </source>
</evidence>
<dbReference type="OrthoDB" id="8030979at2759"/>
<dbReference type="GO" id="GO:0003887">
    <property type="term" value="F:DNA-directed DNA polymerase activity"/>
    <property type="evidence" value="ECO:0007669"/>
    <property type="project" value="UniProtKB-KW"/>
</dbReference>
<comment type="caution">
    <text evidence="10">The sequence shown here is derived from an EMBL/GenBank/DDBJ whole genome shotgun (WGS) entry which is preliminary data.</text>
</comment>
<dbReference type="SUPFAM" id="SSF56672">
    <property type="entry name" value="DNA/RNA polymerases"/>
    <property type="match status" value="1"/>
</dbReference>
<dbReference type="Gene3D" id="3.30.420.10">
    <property type="entry name" value="Ribonuclease H-like superfamily/Ribonuclease H"/>
    <property type="match status" value="1"/>
</dbReference>
<proteinExistence type="inferred from homology"/>
<dbReference type="PANTHER" id="PTHR31511:SF12">
    <property type="entry name" value="RHO TERMINATION FACTOR N-TERMINAL DOMAIN-CONTAINING PROTEIN"/>
    <property type="match status" value="1"/>
</dbReference>
<keyword evidence="7" id="KW-0238">DNA-binding</keyword>
<evidence type="ECO:0000256" key="2">
    <source>
        <dbReference type="ARBA" id="ARBA00012417"/>
    </source>
</evidence>
<keyword evidence="3" id="KW-0808">Transferase</keyword>
<keyword evidence="11" id="KW-1185">Reference proteome</keyword>
<dbReference type="Pfam" id="PF03175">
    <property type="entry name" value="DNA_pol_B_2"/>
    <property type="match status" value="1"/>
</dbReference>
<dbReference type="AlphaFoldDB" id="A0A226DRU7"/>
<dbReference type="GO" id="GO:0003677">
    <property type="term" value="F:DNA binding"/>
    <property type="evidence" value="ECO:0007669"/>
    <property type="project" value="UniProtKB-KW"/>
</dbReference>
<dbReference type="InterPro" id="IPR036397">
    <property type="entry name" value="RNaseH_sf"/>
</dbReference>
<evidence type="ECO:0000256" key="1">
    <source>
        <dbReference type="ARBA" id="ARBA00005755"/>
    </source>
</evidence>
<evidence type="ECO:0000313" key="11">
    <source>
        <dbReference type="Proteomes" id="UP000198287"/>
    </source>
</evidence>
<evidence type="ECO:0000256" key="6">
    <source>
        <dbReference type="ARBA" id="ARBA00022932"/>
    </source>
</evidence>
<dbReference type="InterPro" id="IPR004868">
    <property type="entry name" value="DNA-dir_DNA_pol_B_mt/vir"/>
</dbReference>
<evidence type="ECO:0000256" key="8">
    <source>
        <dbReference type="ARBA" id="ARBA00049244"/>
    </source>
</evidence>
<evidence type="ECO:0000256" key="3">
    <source>
        <dbReference type="ARBA" id="ARBA00022679"/>
    </source>
</evidence>